<protein>
    <recommendedName>
        <fullName evidence="5">Integral membrane protein</fullName>
    </recommendedName>
</protein>
<feature type="transmembrane region" description="Helical" evidence="1">
    <location>
        <begin position="116"/>
        <end position="134"/>
    </location>
</feature>
<evidence type="ECO:0000313" key="4">
    <source>
        <dbReference type="Proteomes" id="UP001049518"/>
    </source>
</evidence>
<dbReference type="EMBL" id="CP059572">
    <property type="protein sequence ID" value="QXJ21201.1"/>
    <property type="molecule type" value="Genomic_DNA"/>
</dbReference>
<evidence type="ECO:0000256" key="1">
    <source>
        <dbReference type="SAM" id="Phobius"/>
    </source>
</evidence>
<evidence type="ECO:0008006" key="5">
    <source>
        <dbReference type="Google" id="ProtNLM"/>
    </source>
</evidence>
<evidence type="ECO:0000256" key="2">
    <source>
        <dbReference type="SAM" id="SignalP"/>
    </source>
</evidence>
<feature type="signal peptide" evidence="2">
    <location>
        <begin position="1"/>
        <end position="21"/>
    </location>
</feature>
<keyword evidence="4" id="KW-1185">Reference proteome</keyword>
<evidence type="ECO:0000313" key="3">
    <source>
        <dbReference type="EMBL" id="QXJ21201.1"/>
    </source>
</evidence>
<sequence length="271" mass="29473">MARRVGWTVMLAALLGMIVSAAGRADATDTAGDSRTVYCVRSGNERPLVKAAVALGLATGGATGTELTPVRGGIGVDLTVAEWARRDPDGFGRACAALVAARLLPAQPRSRLLDQLIPVLSAVIGAILAYIFGIRTARSARSDRAADELQAAVTAYARACRRCLTAWRYGRGREFEDAMEEPFEDLQAVLRRCAGQHRRWRAPLRLHEALRELDHDIRATAWPPDDPAPAANAYLERLEHLQLDLMRVVAAVERPGRPHPSMFRGRRAGAP</sequence>
<dbReference type="RefSeq" id="WP_231334340.1">
    <property type="nucleotide sequence ID" value="NZ_CP059572.1"/>
</dbReference>
<feature type="chain" id="PRO_5047035033" description="Integral membrane protein" evidence="2">
    <location>
        <begin position="22"/>
        <end position="271"/>
    </location>
</feature>
<organism evidence="3 4">
    <name type="scientific">Actinomadura graeca</name>
    <dbReference type="NCBI Taxonomy" id="2750812"/>
    <lineage>
        <taxon>Bacteria</taxon>
        <taxon>Bacillati</taxon>
        <taxon>Actinomycetota</taxon>
        <taxon>Actinomycetes</taxon>
        <taxon>Streptosporangiales</taxon>
        <taxon>Thermomonosporaceae</taxon>
        <taxon>Actinomadura</taxon>
    </lineage>
</organism>
<gene>
    <name evidence="3" type="ORF">AGRA3207_002033</name>
</gene>
<keyword evidence="2" id="KW-0732">Signal</keyword>
<proteinExistence type="predicted"/>
<dbReference type="Proteomes" id="UP001049518">
    <property type="component" value="Chromosome"/>
</dbReference>
<keyword evidence="1" id="KW-0812">Transmembrane</keyword>
<name>A0ABX8QQX5_9ACTN</name>
<accession>A0ABX8QQX5</accession>
<reference evidence="3" key="1">
    <citation type="submission" date="2020-07" db="EMBL/GenBank/DDBJ databases">
        <authorList>
            <person name="Tarantini F.S."/>
            <person name="Hong K.W."/>
            <person name="Chan K.G."/>
        </authorList>
    </citation>
    <scope>NUCLEOTIDE SEQUENCE</scope>
    <source>
        <strain evidence="3">32-07</strain>
    </source>
</reference>
<keyword evidence="1" id="KW-1133">Transmembrane helix</keyword>
<keyword evidence="1" id="KW-0472">Membrane</keyword>